<dbReference type="Proteomes" id="UP001177003">
    <property type="component" value="Chromosome 4"/>
</dbReference>
<proteinExistence type="predicted"/>
<gene>
    <name evidence="2" type="ORF">LSALG_LOCUS19650</name>
</gene>
<evidence type="ECO:0000313" key="3">
    <source>
        <dbReference type="Proteomes" id="UP001177003"/>
    </source>
</evidence>
<feature type="transmembrane region" description="Helical" evidence="1">
    <location>
        <begin position="71"/>
        <end position="91"/>
    </location>
</feature>
<protein>
    <submittedName>
        <fullName evidence="2">Uncharacterized protein</fullName>
    </submittedName>
</protein>
<feature type="transmembrane region" description="Helical" evidence="1">
    <location>
        <begin position="47"/>
        <end position="65"/>
    </location>
</feature>
<evidence type="ECO:0000256" key="1">
    <source>
        <dbReference type="SAM" id="Phobius"/>
    </source>
</evidence>
<reference evidence="2" key="1">
    <citation type="submission" date="2023-04" db="EMBL/GenBank/DDBJ databases">
        <authorList>
            <person name="Vijverberg K."/>
            <person name="Xiong W."/>
            <person name="Schranz E."/>
        </authorList>
    </citation>
    <scope>NUCLEOTIDE SEQUENCE</scope>
</reference>
<keyword evidence="1" id="KW-0812">Transmembrane</keyword>
<keyword evidence="1" id="KW-0472">Membrane</keyword>
<dbReference type="AlphaFoldDB" id="A0AA35YTP9"/>
<keyword evidence="3" id="KW-1185">Reference proteome</keyword>
<evidence type="ECO:0000313" key="2">
    <source>
        <dbReference type="EMBL" id="CAI9279874.1"/>
    </source>
</evidence>
<organism evidence="2 3">
    <name type="scientific">Lactuca saligna</name>
    <name type="common">Willowleaf lettuce</name>
    <dbReference type="NCBI Taxonomy" id="75948"/>
    <lineage>
        <taxon>Eukaryota</taxon>
        <taxon>Viridiplantae</taxon>
        <taxon>Streptophyta</taxon>
        <taxon>Embryophyta</taxon>
        <taxon>Tracheophyta</taxon>
        <taxon>Spermatophyta</taxon>
        <taxon>Magnoliopsida</taxon>
        <taxon>eudicotyledons</taxon>
        <taxon>Gunneridae</taxon>
        <taxon>Pentapetalae</taxon>
        <taxon>asterids</taxon>
        <taxon>campanulids</taxon>
        <taxon>Asterales</taxon>
        <taxon>Asteraceae</taxon>
        <taxon>Cichorioideae</taxon>
        <taxon>Cichorieae</taxon>
        <taxon>Lactucinae</taxon>
        <taxon>Lactuca</taxon>
    </lineage>
</organism>
<feature type="transmembrane region" description="Helical" evidence="1">
    <location>
        <begin position="20"/>
        <end position="40"/>
    </location>
</feature>
<accession>A0AA35YTP9</accession>
<dbReference type="EMBL" id="OX465080">
    <property type="protein sequence ID" value="CAI9279874.1"/>
    <property type="molecule type" value="Genomic_DNA"/>
</dbReference>
<sequence>MFNSLSLRFDLDDLLGALGYLVLEILAISTMINFVCLVFLASTCGCFCGPLSGCTFFGEMFVIVHKDFLRNGGVVLGDVVAFGVNIGIRLIRLKGESHFRRETICLSCMVISNYINDATQLPGLAIHALEILFGGAT</sequence>
<keyword evidence="1" id="KW-1133">Transmembrane helix</keyword>
<name>A0AA35YTP9_LACSI</name>